<dbReference type="Gene3D" id="3.30.70.100">
    <property type="match status" value="1"/>
</dbReference>
<evidence type="ECO:0000313" key="2">
    <source>
        <dbReference type="EMBL" id="WSB69171.1"/>
    </source>
</evidence>
<accession>A0ABZ1FG71</accession>
<reference evidence="2 3" key="1">
    <citation type="submission" date="2022-10" db="EMBL/GenBank/DDBJ databases">
        <title>The complete genomes of actinobacterial strains from the NBC collection.</title>
        <authorList>
            <person name="Joergensen T.S."/>
            <person name="Alvarez Arevalo M."/>
            <person name="Sterndorff E.B."/>
            <person name="Faurdal D."/>
            <person name="Vuksanovic O."/>
            <person name="Mourched A.-S."/>
            <person name="Charusanti P."/>
            <person name="Shaw S."/>
            <person name="Blin K."/>
            <person name="Weber T."/>
        </authorList>
    </citation>
    <scope>NUCLEOTIDE SEQUENCE [LARGE SCALE GENOMIC DNA]</scope>
    <source>
        <strain evidence="2 3">NBC 01774</strain>
    </source>
</reference>
<evidence type="ECO:0000259" key="1">
    <source>
        <dbReference type="PROSITE" id="PS51725"/>
    </source>
</evidence>
<name>A0ABZ1FG71_9ACTN</name>
<keyword evidence="3" id="KW-1185">Reference proteome</keyword>
<dbReference type="EMBL" id="CP109106">
    <property type="protein sequence ID" value="WSB69171.1"/>
    <property type="molecule type" value="Genomic_DNA"/>
</dbReference>
<dbReference type="PROSITE" id="PS51725">
    <property type="entry name" value="ABM"/>
    <property type="match status" value="1"/>
</dbReference>
<dbReference type="InterPro" id="IPR011008">
    <property type="entry name" value="Dimeric_a/b-barrel"/>
</dbReference>
<keyword evidence="2" id="KW-0560">Oxidoreductase</keyword>
<sequence length="117" mass="12705">MAMTTKIETGREVATLINVFTVLPERQAELVALLSRATEETMKDRPGFISANIHASADGERVVNYAQWESEAHFRAMLADPTAQEHMTPAAALAEGFDPRLYAVESVHHIEGSPGAG</sequence>
<dbReference type="Pfam" id="PF03992">
    <property type="entry name" value="ABM"/>
    <property type="match status" value="1"/>
</dbReference>
<proteinExistence type="predicted"/>
<gene>
    <name evidence="2" type="ORF">OG863_15075</name>
</gene>
<organism evidence="2 3">
    <name type="scientific">Streptomyces decoyicus</name>
    <dbReference type="NCBI Taxonomy" id="249567"/>
    <lineage>
        <taxon>Bacteria</taxon>
        <taxon>Bacillati</taxon>
        <taxon>Actinomycetota</taxon>
        <taxon>Actinomycetes</taxon>
        <taxon>Kitasatosporales</taxon>
        <taxon>Streptomycetaceae</taxon>
        <taxon>Streptomyces</taxon>
    </lineage>
</organism>
<keyword evidence="2" id="KW-0503">Monooxygenase</keyword>
<evidence type="ECO:0000313" key="3">
    <source>
        <dbReference type="Proteomes" id="UP001344251"/>
    </source>
</evidence>
<dbReference type="Proteomes" id="UP001344251">
    <property type="component" value="Chromosome"/>
</dbReference>
<dbReference type="RefSeq" id="WP_326618657.1">
    <property type="nucleotide sequence ID" value="NZ_CP109106.1"/>
</dbReference>
<dbReference type="InterPro" id="IPR007138">
    <property type="entry name" value="ABM_dom"/>
</dbReference>
<protein>
    <submittedName>
        <fullName evidence="2">Antibiotic biosynthesis monooxygenase</fullName>
    </submittedName>
</protein>
<feature type="domain" description="ABM" evidence="1">
    <location>
        <begin position="14"/>
        <end position="110"/>
    </location>
</feature>
<dbReference type="SUPFAM" id="SSF54909">
    <property type="entry name" value="Dimeric alpha+beta barrel"/>
    <property type="match status" value="1"/>
</dbReference>
<dbReference type="GO" id="GO:0004497">
    <property type="term" value="F:monooxygenase activity"/>
    <property type="evidence" value="ECO:0007669"/>
    <property type="project" value="UniProtKB-KW"/>
</dbReference>